<evidence type="ECO:0000313" key="1">
    <source>
        <dbReference type="EMBL" id="KAF0490773.1"/>
    </source>
</evidence>
<accession>A0A8H4AFZ0</accession>
<gene>
    <name evidence="1" type="ORF">F8M41_021886</name>
</gene>
<keyword evidence="2" id="KW-1185">Reference proteome</keyword>
<reference evidence="1 2" key="1">
    <citation type="journal article" date="2019" name="Environ. Microbiol.">
        <title>At the nexus of three kingdoms: the genome of the mycorrhizal fungus Gigaspora margarita provides insights into plant, endobacterial and fungal interactions.</title>
        <authorList>
            <person name="Venice F."/>
            <person name="Ghignone S."/>
            <person name="Salvioli di Fossalunga A."/>
            <person name="Amselem J."/>
            <person name="Novero M."/>
            <person name="Xianan X."/>
            <person name="Sedzielewska Toro K."/>
            <person name="Morin E."/>
            <person name="Lipzen A."/>
            <person name="Grigoriev I.V."/>
            <person name="Henrissat B."/>
            <person name="Martin F.M."/>
            <person name="Bonfante P."/>
        </authorList>
    </citation>
    <scope>NUCLEOTIDE SEQUENCE [LARGE SCALE GENOMIC DNA]</scope>
    <source>
        <strain evidence="1 2">BEG34</strain>
    </source>
</reference>
<proteinExistence type="predicted"/>
<dbReference type="OrthoDB" id="2421164at2759"/>
<evidence type="ECO:0000313" key="2">
    <source>
        <dbReference type="Proteomes" id="UP000439903"/>
    </source>
</evidence>
<name>A0A8H4AFZ0_GIGMA</name>
<comment type="caution">
    <text evidence="1">The sequence shown here is derived from an EMBL/GenBank/DDBJ whole genome shotgun (WGS) entry which is preliminary data.</text>
</comment>
<organism evidence="1 2">
    <name type="scientific">Gigaspora margarita</name>
    <dbReference type="NCBI Taxonomy" id="4874"/>
    <lineage>
        <taxon>Eukaryota</taxon>
        <taxon>Fungi</taxon>
        <taxon>Fungi incertae sedis</taxon>
        <taxon>Mucoromycota</taxon>
        <taxon>Glomeromycotina</taxon>
        <taxon>Glomeromycetes</taxon>
        <taxon>Diversisporales</taxon>
        <taxon>Gigasporaceae</taxon>
        <taxon>Gigaspora</taxon>
    </lineage>
</organism>
<dbReference type="Proteomes" id="UP000439903">
    <property type="component" value="Unassembled WGS sequence"/>
</dbReference>
<dbReference type="AlphaFoldDB" id="A0A8H4AFZ0"/>
<protein>
    <submittedName>
        <fullName evidence="1">Uncharacterized protein</fullName>
    </submittedName>
</protein>
<dbReference type="EMBL" id="WTPW01000659">
    <property type="protein sequence ID" value="KAF0490773.1"/>
    <property type="molecule type" value="Genomic_DNA"/>
</dbReference>
<sequence>MEDIKRTKISIRFPEEVVGKTWAERFSFICRKILSGIRNQVVLLQFYYYLGKCLEEMAWSSAARDNIAQEIPGDKGKVVLRIATRAYWLYNIRGFYNILDNKHITANALYRMTKKNFLLLVEEARRVRAKEFSNFFETIYPSQEHNII</sequence>